<comment type="similarity">
    <text evidence="3">Belongs to the DNA gyrase inhibitor YacG family.</text>
</comment>
<protein>
    <recommendedName>
        <fullName evidence="3">DNA gyrase inhibitor YacG</fullName>
    </recommendedName>
</protein>
<comment type="caution">
    <text evidence="4">The sequence shown here is derived from an EMBL/GenBank/DDBJ whole genome shotgun (WGS) entry which is preliminary data.</text>
</comment>
<evidence type="ECO:0000256" key="2">
    <source>
        <dbReference type="ARBA" id="ARBA00022833"/>
    </source>
</evidence>
<gene>
    <name evidence="3 4" type="primary">yacG</name>
    <name evidence="4" type="ORF">MON41_02325</name>
</gene>
<dbReference type="PANTHER" id="PTHR36150">
    <property type="entry name" value="DNA GYRASE INHIBITOR YACG"/>
    <property type="match status" value="1"/>
</dbReference>
<organism evidence="4 5">
    <name type="scientific">Teichococcus vastitatis</name>
    <dbReference type="NCBI Taxonomy" id="2307076"/>
    <lineage>
        <taxon>Bacteria</taxon>
        <taxon>Pseudomonadati</taxon>
        <taxon>Pseudomonadota</taxon>
        <taxon>Alphaproteobacteria</taxon>
        <taxon>Acetobacterales</taxon>
        <taxon>Roseomonadaceae</taxon>
        <taxon>Roseomonas</taxon>
    </lineage>
</organism>
<keyword evidence="1 3" id="KW-0479">Metal-binding</keyword>
<feature type="binding site" evidence="3">
    <location>
        <position position="29"/>
    </location>
    <ligand>
        <name>Zn(2+)</name>
        <dbReference type="ChEBI" id="CHEBI:29105"/>
    </ligand>
</feature>
<dbReference type="RefSeq" id="WP_120009917.1">
    <property type="nucleotide sequence ID" value="NZ_JALBUU010000004.1"/>
</dbReference>
<dbReference type="HAMAP" id="MF_00649">
    <property type="entry name" value="DNA_gyrase_inhibitor_YacG"/>
    <property type="match status" value="1"/>
</dbReference>
<dbReference type="PANTHER" id="PTHR36150:SF1">
    <property type="entry name" value="DNA GYRASE INHIBITOR YACG"/>
    <property type="match status" value="1"/>
</dbReference>
<dbReference type="EMBL" id="JALBUU010000004">
    <property type="protein sequence ID" value="MCI0752601.1"/>
    <property type="molecule type" value="Genomic_DNA"/>
</dbReference>
<dbReference type="InterPro" id="IPR013088">
    <property type="entry name" value="Znf_NHR/GATA"/>
</dbReference>
<dbReference type="Gene3D" id="3.30.50.10">
    <property type="entry name" value="Erythroid Transcription Factor GATA-1, subunit A"/>
    <property type="match status" value="1"/>
</dbReference>
<comment type="function">
    <text evidence="3">Inhibits all the catalytic activities of DNA gyrase by preventing its interaction with DNA. Acts by binding directly to the C-terminal domain of GyrB, which probably disrupts DNA binding by the gyrase.</text>
</comment>
<evidence type="ECO:0000313" key="5">
    <source>
        <dbReference type="Proteomes" id="UP001201985"/>
    </source>
</evidence>
<dbReference type="InterPro" id="IPR005584">
    <property type="entry name" value="DNA_gyrase_inhibitor_YacG"/>
</dbReference>
<comment type="cofactor">
    <cofactor evidence="3">
        <name>Zn(2+)</name>
        <dbReference type="ChEBI" id="CHEBI:29105"/>
    </cofactor>
    <text evidence="3">Binds 1 zinc ion.</text>
</comment>
<comment type="subunit">
    <text evidence="3">Interacts with GyrB.</text>
</comment>
<evidence type="ECO:0000256" key="1">
    <source>
        <dbReference type="ARBA" id="ARBA00022723"/>
    </source>
</evidence>
<feature type="binding site" evidence="3">
    <location>
        <position position="33"/>
    </location>
    <ligand>
        <name>Zn(2+)</name>
        <dbReference type="ChEBI" id="CHEBI:29105"/>
    </ligand>
</feature>
<feature type="binding site" evidence="3">
    <location>
        <position position="17"/>
    </location>
    <ligand>
        <name>Zn(2+)</name>
        <dbReference type="ChEBI" id="CHEBI:29105"/>
    </ligand>
</feature>
<dbReference type="NCBIfam" id="NF002362">
    <property type="entry name" value="PRK01343.1"/>
    <property type="match status" value="1"/>
</dbReference>
<evidence type="ECO:0000256" key="3">
    <source>
        <dbReference type="HAMAP-Rule" id="MF_00649"/>
    </source>
</evidence>
<dbReference type="SUPFAM" id="SSF57716">
    <property type="entry name" value="Glucocorticoid receptor-like (DNA-binding domain)"/>
    <property type="match status" value="1"/>
</dbReference>
<dbReference type="Pfam" id="PF03884">
    <property type="entry name" value="YacG"/>
    <property type="match status" value="1"/>
</dbReference>
<sequence length="61" mass="6561">MRDKPTPGTKAARCPICGKPSAPSLRPFCSERCKQVDLGRWLSGSYAVPGTPVEPEDKTEG</sequence>
<proteinExistence type="inferred from homology"/>
<feature type="binding site" evidence="3">
    <location>
        <position position="14"/>
    </location>
    <ligand>
        <name>Zn(2+)</name>
        <dbReference type="ChEBI" id="CHEBI:29105"/>
    </ligand>
</feature>
<name>A0ABS9VZX1_9PROT</name>
<keyword evidence="2 3" id="KW-0862">Zinc</keyword>
<dbReference type="Proteomes" id="UP001201985">
    <property type="component" value="Unassembled WGS sequence"/>
</dbReference>
<keyword evidence="5" id="KW-1185">Reference proteome</keyword>
<accession>A0ABS9VZX1</accession>
<reference evidence="4 5" key="1">
    <citation type="submission" date="2022-03" db="EMBL/GenBank/DDBJ databases">
        <title>Complete genome analysis of Roseomonas KG 17.1 : a prolific producer of plant growth promoters.</title>
        <authorList>
            <person name="Saadouli I."/>
            <person name="Najjari A."/>
            <person name="Mosbah A."/>
            <person name="Ouzari H.I."/>
        </authorList>
    </citation>
    <scope>NUCLEOTIDE SEQUENCE [LARGE SCALE GENOMIC DNA]</scope>
    <source>
        <strain evidence="4 5">KG17-1</strain>
    </source>
</reference>
<evidence type="ECO:0000313" key="4">
    <source>
        <dbReference type="EMBL" id="MCI0752601.1"/>
    </source>
</evidence>